<dbReference type="AlphaFoldDB" id="A0AAE4SD35"/>
<accession>A0AAE4SD35</accession>
<dbReference type="RefSeq" id="WP_338099547.1">
    <property type="nucleotide sequence ID" value="NZ_JAWDKD010000018.1"/>
</dbReference>
<organism evidence="1 2">
    <name type="scientific">Methanolapillus africanus</name>
    <dbReference type="NCBI Taxonomy" id="3028297"/>
    <lineage>
        <taxon>Archaea</taxon>
        <taxon>Methanobacteriati</taxon>
        <taxon>Methanobacteriota</taxon>
        <taxon>Stenosarchaea group</taxon>
        <taxon>Methanomicrobia</taxon>
        <taxon>Methanosarcinales</taxon>
        <taxon>Methanosarcinaceae</taxon>
        <taxon>Methanolapillus</taxon>
    </lineage>
</organism>
<dbReference type="Proteomes" id="UP001271789">
    <property type="component" value="Unassembled WGS sequence"/>
</dbReference>
<proteinExistence type="predicted"/>
<evidence type="ECO:0000313" key="2">
    <source>
        <dbReference type="Proteomes" id="UP001271789"/>
    </source>
</evidence>
<name>A0AAE4SD35_9EURY</name>
<evidence type="ECO:0000313" key="1">
    <source>
        <dbReference type="EMBL" id="MDV0447131.1"/>
    </source>
</evidence>
<reference evidence="1" key="1">
    <citation type="submission" date="2023-06" db="EMBL/GenBank/DDBJ databases">
        <title>Genome sequence of Methanosarcinaceae archaeon Ag5.</title>
        <authorList>
            <person name="Protasov E."/>
            <person name="Platt K."/>
            <person name="Poehlein A."/>
            <person name="Daniel R."/>
            <person name="Brune A."/>
        </authorList>
    </citation>
    <scope>NUCLEOTIDE SEQUENCE</scope>
    <source>
        <strain evidence="1">Ag5</strain>
    </source>
</reference>
<sequence length="66" mass="7873">MKKITEKVKQETVKCSQNKSFEKDYQEYLKWTAELEKLGIEKNTYDILMPPHKRLTSSGNKIVRRI</sequence>
<dbReference type="EMBL" id="JAWDKD010000018">
    <property type="protein sequence ID" value="MDV0447131.1"/>
    <property type="molecule type" value="Genomic_DNA"/>
</dbReference>
<comment type="caution">
    <text evidence="1">The sequence shown here is derived from an EMBL/GenBank/DDBJ whole genome shotgun (WGS) entry which is preliminary data.</text>
</comment>
<keyword evidence="2" id="KW-1185">Reference proteome</keyword>
<protein>
    <submittedName>
        <fullName evidence="1">Uncharacterized protein</fullName>
    </submittedName>
</protein>
<gene>
    <name evidence="1" type="ORF">MsAg5_10050</name>
</gene>